<dbReference type="Pfam" id="PF22478">
    <property type="entry name" value="DUF6982"/>
    <property type="match status" value="1"/>
</dbReference>
<protein>
    <submittedName>
        <fullName evidence="1">Uncharacterized protein</fullName>
    </submittedName>
</protein>
<evidence type="ECO:0000313" key="1">
    <source>
        <dbReference type="EMBL" id="KPK64554.1"/>
    </source>
</evidence>
<proteinExistence type="predicted"/>
<evidence type="ECO:0000313" key="2">
    <source>
        <dbReference type="Proteomes" id="UP000051373"/>
    </source>
</evidence>
<accession>A0A0S8FWS0</accession>
<sequence>MVGTPEFVRNRIVLHFQNKRLLKGYTHDFTPLREKFHLISEAQEDKGNIYEVHCSDLKAVFFVKTLSGDREYAEKKRFEDIDAAQLRGLKVKVEFPDGEVIRGTSFGYSKNRKGFFIVPLDPHGNNERIYVVANTLRDVRVGDEAEE</sequence>
<gene>
    <name evidence="1" type="ORF">AMJ83_02305</name>
</gene>
<dbReference type="Proteomes" id="UP000051373">
    <property type="component" value="Unassembled WGS sequence"/>
</dbReference>
<organism evidence="1 2">
    <name type="scientific">candidate division WOR_3 bacterium SM23_42</name>
    <dbReference type="NCBI Taxonomy" id="1703779"/>
    <lineage>
        <taxon>Bacteria</taxon>
        <taxon>Bacteria division WOR-3</taxon>
    </lineage>
</organism>
<name>A0A0S8FWS0_UNCW3</name>
<dbReference type="InterPro" id="IPR054251">
    <property type="entry name" value="DUF6982"/>
</dbReference>
<dbReference type="EMBL" id="LJUJ01000002">
    <property type="protein sequence ID" value="KPK64554.1"/>
    <property type="molecule type" value="Genomic_DNA"/>
</dbReference>
<comment type="caution">
    <text evidence="1">The sequence shown here is derived from an EMBL/GenBank/DDBJ whole genome shotgun (WGS) entry which is preliminary data.</text>
</comment>
<dbReference type="AlphaFoldDB" id="A0A0S8FWS0"/>
<reference evidence="1 2" key="1">
    <citation type="journal article" date="2015" name="Microbiome">
        <title>Genomic resolution of linkages in carbon, nitrogen, and sulfur cycling among widespread estuary sediment bacteria.</title>
        <authorList>
            <person name="Baker B.J."/>
            <person name="Lazar C.S."/>
            <person name="Teske A.P."/>
            <person name="Dick G.J."/>
        </authorList>
    </citation>
    <scope>NUCLEOTIDE SEQUENCE [LARGE SCALE GENOMIC DNA]</scope>
    <source>
        <strain evidence="1">SM23_42</strain>
    </source>
</reference>